<feature type="transmembrane region" description="Helical" evidence="7">
    <location>
        <begin position="356"/>
        <end position="379"/>
    </location>
</feature>
<dbReference type="GO" id="GO:0005337">
    <property type="term" value="F:nucleoside transmembrane transporter activity"/>
    <property type="evidence" value="ECO:0007669"/>
    <property type="project" value="InterPro"/>
</dbReference>
<dbReference type="PANTHER" id="PTHR10332">
    <property type="entry name" value="EQUILIBRATIVE NUCLEOSIDE TRANSPORTER"/>
    <property type="match status" value="1"/>
</dbReference>
<dbReference type="OrthoDB" id="46396at2759"/>
<accession>A0A812MD53</accession>
<comment type="subcellular location">
    <subcellularLocation>
        <location evidence="1">Membrane</location>
        <topology evidence="1">Multi-pass membrane protein</topology>
    </subcellularLocation>
</comment>
<dbReference type="SUPFAM" id="SSF103473">
    <property type="entry name" value="MFS general substrate transporter"/>
    <property type="match status" value="1"/>
</dbReference>
<feature type="transmembrane region" description="Helical" evidence="7">
    <location>
        <begin position="324"/>
        <end position="344"/>
    </location>
</feature>
<proteinExistence type="inferred from homology"/>
<reference evidence="8" key="1">
    <citation type="submission" date="2021-02" db="EMBL/GenBank/DDBJ databases">
        <authorList>
            <person name="Dougan E. K."/>
            <person name="Rhodes N."/>
            <person name="Thang M."/>
            <person name="Chan C."/>
        </authorList>
    </citation>
    <scope>NUCLEOTIDE SEQUENCE</scope>
</reference>
<feature type="transmembrane region" description="Helical" evidence="7">
    <location>
        <begin position="105"/>
        <end position="130"/>
    </location>
</feature>
<feature type="transmembrane region" description="Helical" evidence="7">
    <location>
        <begin position="400"/>
        <end position="420"/>
    </location>
</feature>
<dbReference type="PANTHER" id="PTHR10332:SF10">
    <property type="entry name" value="EQUILIBRATIVE NUCLEOSIDE TRANSPORTER 4"/>
    <property type="match status" value="1"/>
</dbReference>
<evidence type="ECO:0000256" key="3">
    <source>
        <dbReference type="ARBA" id="ARBA00022448"/>
    </source>
</evidence>
<dbReference type="Pfam" id="PF01733">
    <property type="entry name" value="Nucleoside_tran"/>
    <property type="match status" value="1"/>
</dbReference>
<dbReference type="EMBL" id="CAJNDS010001518">
    <property type="protein sequence ID" value="CAE7263365.1"/>
    <property type="molecule type" value="Genomic_DNA"/>
</dbReference>
<evidence type="ECO:0000256" key="6">
    <source>
        <dbReference type="ARBA" id="ARBA00023136"/>
    </source>
</evidence>
<keyword evidence="5 7" id="KW-1133">Transmembrane helix</keyword>
<evidence type="ECO:0000313" key="9">
    <source>
        <dbReference type="Proteomes" id="UP000604046"/>
    </source>
</evidence>
<sequence>MARAMADSEVWSIGSIDPMTEEMNPTRALQSRRLQACFYFTGVASLLGWQIILSFTHSFDCTLFLGKRFAGAGWAFWCSMAYSLAVNITQLVLTSRRVLSRIPFAVRWNVAAICVALSLIGLLLCHIYTTPDTLEMGFAMAVACVSLTGAASGIWQACAFGLAGCLSPWFAQALMFGQGLGGVFSSIIGAAFSTSRSGLIFSFTFAAVFELLGIPIFYQMIRNPIVQEAGALKPCAPAESQVTPSSSPVLTRARSSREILVQNAWPQALTVMAVFTVSFTVFPGVTSRLSPGARVPVLISLFQIMDPVGRFAPKWSVLRISEGYVVSFLAGLRILFIPLFIAMQRESLQSWAQSDVLQFAVMVAFAFSNGYVSTLSMMLGPEQRGVSADEREPVGTMMSLSLVFGIWLGSVLGLMTQVGVQDVNTC</sequence>
<feature type="transmembrane region" description="Helical" evidence="7">
    <location>
        <begin position="264"/>
        <end position="282"/>
    </location>
</feature>
<evidence type="ECO:0000256" key="2">
    <source>
        <dbReference type="ARBA" id="ARBA00007965"/>
    </source>
</evidence>
<name>A0A812MD53_9DINO</name>
<feature type="transmembrane region" description="Helical" evidence="7">
    <location>
        <begin position="169"/>
        <end position="192"/>
    </location>
</feature>
<dbReference type="InterPro" id="IPR036259">
    <property type="entry name" value="MFS_trans_sf"/>
</dbReference>
<keyword evidence="6 7" id="KW-0472">Membrane</keyword>
<keyword evidence="9" id="KW-1185">Reference proteome</keyword>
<feature type="transmembrane region" description="Helical" evidence="7">
    <location>
        <begin position="74"/>
        <end position="93"/>
    </location>
</feature>
<dbReference type="GO" id="GO:0005886">
    <property type="term" value="C:plasma membrane"/>
    <property type="evidence" value="ECO:0007669"/>
    <property type="project" value="TreeGrafter"/>
</dbReference>
<dbReference type="InterPro" id="IPR002259">
    <property type="entry name" value="Eqnu_transpt"/>
</dbReference>
<evidence type="ECO:0000256" key="7">
    <source>
        <dbReference type="SAM" id="Phobius"/>
    </source>
</evidence>
<organism evidence="8 9">
    <name type="scientific">Symbiodinium natans</name>
    <dbReference type="NCBI Taxonomy" id="878477"/>
    <lineage>
        <taxon>Eukaryota</taxon>
        <taxon>Sar</taxon>
        <taxon>Alveolata</taxon>
        <taxon>Dinophyceae</taxon>
        <taxon>Suessiales</taxon>
        <taxon>Symbiodiniaceae</taxon>
        <taxon>Symbiodinium</taxon>
    </lineage>
</organism>
<dbReference type="Proteomes" id="UP000604046">
    <property type="component" value="Unassembled WGS sequence"/>
</dbReference>
<evidence type="ECO:0000256" key="5">
    <source>
        <dbReference type="ARBA" id="ARBA00022989"/>
    </source>
</evidence>
<feature type="transmembrane region" description="Helical" evidence="7">
    <location>
        <begin position="36"/>
        <end position="54"/>
    </location>
</feature>
<gene>
    <name evidence="8" type="primary">Slc29a1</name>
    <name evidence="8" type="ORF">SNAT2548_LOCUS13840</name>
</gene>
<evidence type="ECO:0000256" key="1">
    <source>
        <dbReference type="ARBA" id="ARBA00004141"/>
    </source>
</evidence>
<comment type="caution">
    <text evidence="8">The sequence shown here is derived from an EMBL/GenBank/DDBJ whole genome shotgun (WGS) entry which is preliminary data.</text>
</comment>
<protein>
    <submittedName>
        <fullName evidence="8">Slc29a1 protein</fullName>
    </submittedName>
</protein>
<dbReference type="AlphaFoldDB" id="A0A812MD53"/>
<comment type="similarity">
    <text evidence="2">Belongs to the SLC29A/ENT transporter (TC 2.A.57) family.</text>
</comment>
<evidence type="ECO:0000256" key="4">
    <source>
        <dbReference type="ARBA" id="ARBA00022692"/>
    </source>
</evidence>
<evidence type="ECO:0000313" key="8">
    <source>
        <dbReference type="EMBL" id="CAE7263365.1"/>
    </source>
</evidence>
<keyword evidence="3" id="KW-0813">Transport</keyword>
<feature type="transmembrane region" description="Helical" evidence="7">
    <location>
        <begin position="198"/>
        <end position="218"/>
    </location>
</feature>
<keyword evidence="4 7" id="KW-0812">Transmembrane</keyword>